<keyword evidence="2" id="KW-1185">Reference proteome</keyword>
<name>A0ABT9SEI0_9BURK</name>
<evidence type="ECO:0000313" key="1">
    <source>
        <dbReference type="EMBL" id="MDP9902615.1"/>
    </source>
</evidence>
<dbReference type="EMBL" id="JAUSRO010000020">
    <property type="protein sequence ID" value="MDP9902615.1"/>
    <property type="molecule type" value="Genomic_DNA"/>
</dbReference>
<accession>A0ABT9SEI0</accession>
<evidence type="ECO:0008006" key="3">
    <source>
        <dbReference type="Google" id="ProtNLM"/>
    </source>
</evidence>
<gene>
    <name evidence="1" type="ORF">J2W36_004892</name>
</gene>
<comment type="caution">
    <text evidence="1">The sequence shown here is derived from an EMBL/GenBank/DDBJ whole genome shotgun (WGS) entry which is preliminary data.</text>
</comment>
<evidence type="ECO:0000313" key="2">
    <source>
        <dbReference type="Proteomes" id="UP001226867"/>
    </source>
</evidence>
<sequence length="157" mass="16946">MTETLVDQAVDAFILTLQGIGAGVTQVSEDRSVAFVKDDAPAIDVRLVDAESRTLGDNGPLRSVVAVELQMQLAIYTRSAIDAQGHEVSARKLASPIWSLAHARLMADPTLGGLAQRIRWVRSNWSKDSADGTAGWAVHTYSLTLAAREFNLLAPVY</sequence>
<organism evidence="1 2">
    <name type="scientific">Variovorax ginsengisoli</name>
    <dbReference type="NCBI Taxonomy" id="363844"/>
    <lineage>
        <taxon>Bacteria</taxon>
        <taxon>Pseudomonadati</taxon>
        <taxon>Pseudomonadota</taxon>
        <taxon>Betaproteobacteria</taxon>
        <taxon>Burkholderiales</taxon>
        <taxon>Comamonadaceae</taxon>
        <taxon>Variovorax</taxon>
    </lineage>
</organism>
<dbReference type="Proteomes" id="UP001226867">
    <property type="component" value="Unassembled WGS sequence"/>
</dbReference>
<dbReference type="RefSeq" id="WP_307692351.1">
    <property type="nucleotide sequence ID" value="NZ_JAUSRO010000020.1"/>
</dbReference>
<reference evidence="1 2" key="1">
    <citation type="submission" date="2023-07" db="EMBL/GenBank/DDBJ databases">
        <title>Sorghum-associated microbial communities from plants grown in Nebraska, USA.</title>
        <authorList>
            <person name="Schachtman D."/>
        </authorList>
    </citation>
    <scope>NUCLEOTIDE SEQUENCE [LARGE SCALE GENOMIC DNA]</scope>
    <source>
        <strain evidence="1 2">DS1607</strain>
    </source>
</reference>
<proteinExistence type="predicted"/>
<protein>
    <recommendedName>
        <fullName evidence="3">DUF1833 domain-containing protein</fullName>
    </recommendedName>
</protein>